<name>A0A5C4NME4_9BURK</name>
<organism evidence="1 2">
    <name type="scientific">Janthinobacterium lividum</name>
    <dbReference type="NCBI Taxonomy" id="29581"/>
    <lineage>
        <taxon>Bacteria</taxon>
        <taxon>Pseudomonadati</taxon>
        <taxon>Pseudomonadota</taxon>
        <taxon>Betaproteobacteria</taxon>
        <taxon>Burkholderiales</taxon>
        <taxon>Oxalobacteraceae</taxon>
        <taxon>Janthinobacterium</taxon>
    </lineage>
</organism>
<dbReference type="EMBL" id="VDGE01000007">
    <property type="protein sequence ID" value="TNC75703.1"/>
    <property type="molecule type" value="Genomic_DNA"/>
</dbReference>
<dbReference type="Proteomes" id="UP000305681">
    <property type="component" value="Unassembled WGS sequence"/>
</dbReference>
<gene>
    <name evidence="1" type="ORF">FHI69_19015</name>
</gene>
<reference evidence="1 2" key="1">
    <citation type="submission" date="2019-06" db="EMBL/GenBank/DDBJ databases">
        <title>Genome sequence of Janthinobacterium lividum UCD_MED1.</title>
        <authorList>
            <person name="De Leon M.E."/>
            <person name="Jospin G."/>
        </authorList>
    </citation>
    <scope>NUCLEOTIDE SEQUENCE [LARGE SCALE GENOMIC DNA]</scope>
    <source>
        <strain evidence="1 2">UCD_MED1</strain>
    </source>
</reference>
<accession>A0A5C4NME4</accession>
<comment type="caution">
    <text evidence="1">The sequence shown here is derived from an EMBL/GenBank/DDBJ whole genome shotgun (WGS) entry which is preliminary data.</text>
</comment>
<protein>
    <submittedName>
        <fullName evidence="1">BrnT family toxin</fullName>
    </submittedName>
</protein>
<evidence type="ECO:0000313" key="1">
    <source>
        <dbReference type="EMBL" id="TNC75703.1"/>
    </source>
</evidence>
<sequence length="95" mass="10974">MRIIVITPRIDQKLDAKHDVTPEEVDQCFDNKCGVNLIDEREDHKSDPPSLWFIAETNKGRLLKIIYVYRDGKYFLKSAFEPGAGDIDTYENEGK</sequence>
<dbReference type="AlphaFoldDB" id="A0A5C4NME4"/>
<proteinExistence type="predicted"/>
<dbReference type="RefSeq" id="WP_139091618.1">
    <property type="nucleotide sequence ID" value="NZ_VDGE01000007.1"/>
</dbReference>
<evidence type="ECO:0000313" key="2">
    <source>
        <dbReference type="Proteomes" id="UP000305681"/>
    </source>
</evidence>